<dbReference type="InterPro" id="IPR020843">
    <property type="entry name" value="ER"/>
</dbReference>
<dbReference type="Gene3D" id="3.90.180.10">
    <property type="entry name" value="Medium-chain alcohol dehydrogenases, catalytic domain"/>
    <property type="match status" value="1"/>
</dbReference>
<keyword evidence="5" id="KW-1185">Reference proteome</keyword>
<dbReference type="InterPro" id="IPR047122">
    <property type="entry name" value="Trans-enoyl_RdTase-like"/>
</dbReference>
<protein>
    <submittedName>
        <fullName evidence="4">Chaperonin 10-like protein</fullName>
    </submittedName>
</protein>
<dbReference type="AlphaFoldDB" id="A0AAE0K9X3"/>
<reference evidence="4" key="2">
    <citation type="submission" date="2023-06" db="EMBL/GenBank/DDBJ databases">
        <authorList>
            <consortium name="Lawrence Berkeley National Laboratory"/>
            <person name="Haridas S."/>
            <person name="Hensen N."/>
            <person name="Bonometti L."/>
            <person name="Westerberg I."/>
            <person name="Brannstrom I.O."/>
            <person name="Guillou S."/>
            <person name="Cros-Aarteil S."/>
            <person name="Calhoun S."/>
            <person name="Kuo A."/>
            <person name="Mondo S."/>
            <person name="Pangilinan J."/>
            <person name="Riley R."/>
            <person name="LaButti K."/>
            <person name="Andreopoulos B."/>
            <person name="Lipzen A."/>
            <person name="Chen C."/>
            <person name="Yanf M."/>
            <person name="Daum C."/>
            <person name="Ng V."/>
            <person name="Clum A."/>
            <person name="Steindorff A."/>
            <person name="Ohm R."/>
            <person name="Martin F."/>
            <person name="Silar P."/>
            <person name="Natvig D."/>
            <person name="Lalanne C."/>
            <person name="Gautier V."/>
            <person name="Ament-velasquez S.L."/>
            <person name="Kruys A."/>
            <person name="Hutchinson M.I."/>
            <person name="Powell A.J."/>
            <person name="Barry K."/>
            <person name="Miller A.N."/>
            <person name="Grigoriev I.V."/>
            <person name="Debuchy R."/>
            <person name="Gladieux P."/>
            <person name="Thoren M.H."/>
            <person name="Johannesson H."/>
        </authorList>
    </citation>
    <scope>NUCLEOTIDE SEQUENCE</scope>
    <source>
        <strain evidence="4">CBS 232.78</strain>
    </source>
</reference>
<proteinExistence type="inferred from homology"/>
<dbReference type="SMART" id="SM00829">
    <property type="entry name" value="PKS_ER"/>
    <property type="match status" value="1"/>
</dbReference>
<dbReference type="EMBL" id="JAULSW010000008">
    <property type="protein sequence ID" value="KAK3372559.1"/>
    <property type="molecule type" value="Genomic_DNA"/>
</dbReference>
<dbReference type="Pfam" id="PF08240">
    <property type="entry name" value="ADH_N"/>
    <property type="match status" value="1"/>
</dbReference>
<evidence type="ECO:0000313" key="4">
    <source>
        <dbReference type="EMBL" id="KAK3372559.1"/>
    </source>
</evidence>
<dbReference type="InterPro" id="IPR011032">
    <property type="entry name" value="GroES-like_sf"/>
</dbReference>
<dbReference type="GO" id="GO:0016651">
    <property type="term" value="F:oxidoreductase activity, acting on NAD(P)H"/>
    <property type="evidence" value="ECO:0007669"/>
    <property type="project" value="InterPro"/>
</dbReference>
<evidence type="ECO:0000256" key="2">
    <source>
        <dbReference type="ARBA" id="ARBA00023002"/>
    </source>
</evidence>
<gene>
    <name evidence="4" type="ORF">B0H63DRAFT_439837</name>
</gene>
<dbReference type="Pfam" id="PF00107">
    <property type="entry name" value="ADH_zinc_N"/>
    <property type="match status" value="1"/>
</dbReference>
<comment type="caution">
    <text evidence="4">The sequence shown here is derived from an EMBL/GenBank/DDBJ whole genome shotgun (WGS) entry which is preliminary data.</text>
</comment>
<organism evidence="4 5">
    <name type="scientific">Podospora didyma</name>
    <dbReference type="NCBI Taxonomy" id="330526"/>
    <lineage>
        <taxon>Eukaryota</taxon>
        <taxon>Fungi</taxon>
        <taxon>Dikarya</taxon>
        <taxon>Ascomycota</taxon>
        <taxon>Pezizomycotina</taxon>
        <taxon>Sordariomycetes</taxon>
        <taxon>Sordariomycetidae</taxon>
        <taxon>Sordariales</taxon>
        <taxon>Podosporaceae</taxon>
        <taxon>Podospora</taxon>
    </lineage>
</organism>
<name>A0AAE0K9X3_9PEZI</name>
<dbReference type="SUPFAM" id="SSF51735">
    <property type="entry name" value="NAD(P)-binding Rossmann-fold domains"/>
    <property type="match status" value="1"/>
</dbReference>
<dbReference type="Gene3D" id="3.40.50.720">
    <property type="entry name" value="NAD(P)-binding Rossmann-like Domain"/>
    <property type="match status" value="1"/>
</dbReference>
<dbReference type="PANTHER" id="PTHR45348:SF3">
    <property type="entry name" value="ENOYL REDUCTASE (ER) DOMAIN-CONTAINING PROTEIN"/>
    <property type="match status" value="1"/>
</dbReference>
<feature type="domain" description="Enoyl reductase (ER)" evidence="3">
    <location>
        <begin position="17"/>
        <end position="377"/>
    </location>
</feature>
<dbReference type="CDD" id="cd08249">
    <property type="entry name" value="enoyl_reductase_like"/>
    <property type="match status" value="1"/>
</dbReference>
<sequence>MSSISIPPTHPAVASLAPRAPLAIVNQPTLPPGPGQIQVHVTWTSSTPLDLHVADGGLLVKPEDYPFLMGGSYGGTVVAVGPPPSDGSQARNLQPGDQVFGFVPPGCGDPCFQTYINVSSFTASPLPPNLTLQEAVTVSANLVTVFQAARTSLDLEVKWPVEAGWQPHQASAPILIWGAASSVGLYAVQVFRHQGYRNVIAVASEKHHETLRALGATACFDYRQRDVVDKILAHLPAKEGSDGPKVPYILDCIASREETLRPLTRIAERGTRVGILLPVINVHATRDRAPEYEMDVEKAFPGGWKEEVRLRGTRANFYHHDKDFRDHLQPEWVPAMLQQGIVHPNKQRVVEGQTLRERAQNALDILRDRGISGEKLVWRVADSDN</sequence>
<dbReference type="InterPro" id="IPR013149">
    <property type="entry name" value="ADH-like_C"/>
</dbReference>
<dbReference type="SUPFAM" id="SSF50129">
    <property type="entry name" value="GroES-like"/>
    <property type="match status" value="1"/>
</dbReference>
<dbReference type="InterPro" id="IPR013154">
    <property type="entry name" value="ADH-like_N"/>
</dbReference>
<dbReference type="PANTHER" id="PTHR45348">
    <property type="entry name" value="HYPOTHETICAL OXIDOREDUCTASE (EUROFUNG)"/>
    <property type="match status" value="1"/>
</dbReference>
<evidence type="ECO:0000259" key="3">
    <source>
        <dbReference type="SMART" id="SM00829"/>
    </source>
</evidence>
<dbReference type="InterPro" id="IPR036291">
    <property type="entry name" value="NAD(P)-bd_dom_sf"/>
</dbReference>
<comment type="similarity">
    <text evidence="1">Belongs to the zinc-containing alcohol dehydrogenase family.</text>
</comment>
<dbReference type="Proteomes" id="UP001285441">
    <property type="component" value="Unassembled WGS sequence"/>
</dbReference>
<keyword evidence="2" id="KW-0560">Oxidoreductase</keyword>
<evidence type="ECO:0000313" key="5">
    <source>
        <dbReference type="Proteomes" id="UP001285441"/>
    </source>
</evidence>
<evidence type="ECO:0000256" key="1">
    <source>
        <dbReference type="ARBA" id="ARBA00008072"/>
    </source>
</evidence>
<reference evidence="4" key="1">
    <citation type="journal article" date="2023" name="Mol. Phylogenet. Evol.">
        <title>Genome-scale phylogeny and comparative genomics of the fungal order Sordariales.</title>
        <authorList>
            <person name="Hensen N."/>
            <person name="Bonometti L."/>
            <person name="Westerberg I."/>
            <person name="Brannstrom I.O."/>
            <person name="Guillou S."/>
            <person name="Cros-Aarteil S."/>
            <person name="Calhoun S."/>
            <person name="Haridas S."/>
            <person name="Kuo A."/>
            <person name="Mondo S."/>
            <person name="Pangilinan J."/>
            <person name="Riley R."/>
            <person name="LaButti K."/>
            <person name="Andreopoulos B."/>
            <person name="Lipzen A."/>
            <person name="Chen C."/>
            <person name="Yan M."/>
            <person name="Daum C."/>
            <person name="Ng V."/>
            <person name="Clum A."/>
            <person name="Steindorff A."/>
            <person name="Ohm R.A."/>
            <person name="Martin F."/>
            <person name="Silar P."/>
            <person name="Natvig D.O."/>
            <person name="Lalanne C."/>
            <person name="Gautier V."/>
            <person name="Ament-Velasquez S.L."/>
            <person name="Kruys A."/>
            <person name="Hutchinson M.I."/>
            <person name="Powell A.J."/>
            <person name="Barry K."/>
            <person name="Miller A.N."/>
            <person name="Grigoriev I.V."/>
            <person name="Debuchy R."/>
            <person name="Gladieux P."/>
            <person name="Hiltunen Thoren M."/>
            <person name="Johannesson H."/>
        </authorList>
    </citation>
    <scope>NUCLEOTIDE SEQUENCE</scope>
    <source>
        <strain evidence="4">CBS 232.78</strain>
    </source>
</reference>
<accession>A0AAE0K9X3</accession>